<protein>
    <submittedName>
        <fullName evidence="1">Uncharacterized protein</fullName>
    </submittedName>
</protein>
<reference evidence="1" key="1">
    <citation type="submission" date="2022-10" db="EMBL/GenBank/DDBJ databases">
        <title>Culturing micro-colonial fungi from biological soil crusts in the Mojave desert and describing Neophaeococcomyces mojavensis, and introducing the new genera and species Taxawa tesnikishii.</title>
        <authorList>
            <person name="Kurbessoian T."/>
            <person name="Stajich J.E."/>
        </authorList>
    </citation>
    <scope>NUCLEOTIDE SEQUENCE</scope>
    <source>
        <strain evidence="1">JES_112</strain>
    </source>
</reference>
<evidence type="ECO:0000313" key="2">
    <source>
        <dbReference type="Proteomes" id="UP001172386"/>
    </source>
</evidence>
<comment type="caution">
    <text evidence="1">The sequence shown here is derived from an EMBL/GenBank/DDBJ whole genome shotgun (WGS) entry which is preliminary data.</text>
</comment>
<dbReference type="Proteomes" id="UP001172386">
    <property type="component" value="Unassembled WGS sequence"/>
</dbReference>
<organism evidence="1 2">
    <name type="scientific">Neophaeococcomyces mojaviensis</name>
    <dbReference type="NCBI Taxonomy" id="3383035"/>
    <lineage>
        <taxon>Eukaryota</taxon>
        <taxon>Fungi</taxon>
        <taxon>Dikarya</taxon>
        <taxon>Ascomycota</taxon>
        <taxon>Pezizomycotina</taxon>
        <taxon>Eurotiomycetes</taxon>
        <taxon>Chaetothyriomycetidae</taxon>
        <taxon>Chaetothyriales</taxon>
        <taxon>Chaetothyriales incertae sedis</taxon>
        <taxon>Neophaeococcomyces</taxon>
    </lineage>
</organism>
<proteinExistence type="predicted"/>
<dbReference type="EMBL" id="JAPDRQ010000049">
    <property type="protein sequence ID" value="KAJ9658569.1"/>
    <property type="molecule type" value="Genomic_DNA"/>
</dbReference>
<keyword evidence="2" id="KW-1185">Reference proteome</keyword>
<evidence type="ECO:0000313" key="1">
    <source>
        <dbReference type="EMBL" id="KAJ9658569.1"/>
    </source>
</evidence>
<name>A0ACC3AAW9_9EURO</name>
<accession>A0ACC3AAW9</accession>
<sequence>MKWFVGQIIRVPFQNHCLTIRASRESSFNSAGHRRTGSKRLAGELAIIVAIYHAGMIILPIRNDFPDECDADDEACDSHSKFDDNPISLDVINYNPCAPYRVNSDAEAQAAGLPGNFLGARGQGPQDLDIKVEDYVNLNEVVSVEYSAGIEHVSELFAQSVELSKKRYEFVHGPVMQLSPERQELLIRKHVKGEHTGFEPNARPGDLIANPKATTSRPTKPVKERRKVLKASMKEERKGVVSSNTEEREINDGHRLVKYMAQPRNKTVQYLKLGRLMETLAVRLDRKTRPETLLRSLGGTRHKRDKKEDSGRTEGLTGTAVADTAGSKKGKKRLAGGATNISRRKKQKTPAIVVRLAVKAGNKSKPDKAVDAEGEVDNGVESDFSDGDKSDQHPADKHEHGKTEPAAAAVLS</sequence>
<gene>
    <name evidence="1" type="ORF">H2198_003587</name>
</gene>